<name>A0A1Q3AFT8_ZYGRO</name>
<dbReference type="EMBL" id="BDGX01000040">
    <property type="protein sequence ID" value="GAV54604.1"/>
    <property type="molecule type" value="Genomic_DNA"/>
</dbReference>
<accession>A0A1Q3AFT8</accession>
<gene>
    <name evidence="1" type="ORF">ZYGR_0AN00720</name>
</gene>
<dbReference type="GO" id="GO:0070628">
    <property type="term" value="F:proteasome binding"/>
    <property type="evidence" value="ECO:0007669"/>
    <property type="project" value="InterPro"/>
</dbReference>
<dbReference type="InterPro" id="IPR038816">
    <property type="entry name" value="Stationary_phase_5"/>
</dbReference>
<evidence type="ECO:0008006" key="3">
    <source>
        <dbReference type="Google" id="ProtNLM"/>
    </source>
</evidence>
<sequence>MTPNSWRQWAKLTKKQLRQLGRAIDEEISGVIDRHLPRATGRLVKTPVPVPVRQTPPKFRTGATTVSTRGYHQSANQFVRSRWTQSNFRLAKSIPRVTMFSSAPRVPQRVPRGLFTNWNLNARNAGQRMYSTASIKFTHEAVNNIAVSLRCFFNSLDGLVPPKNGGHLSGGLTQSAYGQPKLSSREISLIRDMELFEMIQHHKSEAHLTGGEETVGAYVEFKAPQLDMSKVIPQKTFANSLALDVWRDEIWNYTNELKVLERNVRRIYGSYGSLPITTTKDCIRIHFPTLTMLETDALITELEITMGNVYPDPQGPQSDILSNLDVDSDSEFSSVLSPSISNEAFSVI</sequence>
<comment type="caution">
    <text evidence="1">The sequence shown here is derived from an EMBL/GenBank/DDBJ whole genome shotgun (WGS) entry which is preliminary data.</text>
</comment>
<evidence type="ECO:0000313" key="2">
    <source>
        <dbReference type="Proteomes" id="UP000187013"/>
    </source>
</evidence>
<reference evidence="1 2" key="1">
    <citation type="submission" date="2016-08" db="EMBL/GenBank/DDBJ databases">
        <title>Draft genome sequence of allopolyploid Zygosaccharomyces rouxii.</title>
        <authorList>
            <person name="Watanabe J."/>
            <person name="Uehara K."/>
            <person name="Mogi Y."/>
            <person name="Tsukioka Y."/>
        </authorList>
    </citation>
    <scope>NUCLEOTIDE SEQUENCE [LARGE SCALE GENOMIC DNA]</scope>
    <source>
        <strain evidence="1 2">NBRC 110957</strain>
    </source>
</reference>
<dbReference type="Proteomes" id="UP000187013">
    <property type="component" value="Unassembled WGS sequence"/>
</dbReference>
<dbReference type="AlphaFoldDB" id="A0A1Q3AFT8"/>
<dbReference type="PANTHER" id="PTHR42342:SF1">
    <property type="entry name" value="STATIONARY PHASE PROTEIN 5"/>
    <property type="match status" value="1"/>
</dbReference>
<dbReference type="GO" id="GO:0043248">
    <property type="term" value="P:proteasome assembly"/>
    <property type="evidence" value="ECO:0007669"/>
    <property type="project" value="TreeGrafter"/>
</dbReference>
<proteinExistence type="predicted"/>
<protein>
    <recommendedName>
        <fullName evidence="3">Stationary phase protein 5</fullName>
    </recommendedName>
</protein>
<dbReference type="OrthoDB" id="416253at2759"/>
<dbReference type="PANTHER" id="PTHR42342">
    <property type="entry name" value="STATIONARY PHASE PROTEIN 5"/>
    <property type="match status" value="1"/>
</dbReference>
<organism evidence="1 2">
    <name type="scientific">Zygosaccharomyces rouxii</name>
    <dbReference type="NCBI Taxonomy" id="4956"/>
    <lineage>
        <taxon>Eukaryota</taxon>
        <taxon>Fungi</taxon>
        <taxon>Dikarya</taxon>
        <taxon>Ascomycota</taxon>
        <taxon>Saccharomycotina</taxon>
        <taxon>Saccharomycetes</taxon>
        <taxon>Saccharomycetales</taxon>
        <taxon>Saccharomycetaceae</taxon>
        <taxon>Zygosaccharomyces</taxon>
    </lineage>
</organism>
<evidence type="ECO:0000313" key="1">
    <source>
        <dbReference type="EMBL" id="GAV54604.1"/>
    </source>
</evidence>